<dbReference type="InterPro" id="IPR003016">
    <property type="entry name" value="2-oxoA_DH_lipoyl-BS"/>
</dbReference>
<dbReference type="SUPFAM" id="SSF51230">
    <property type="entry name" value="Single hybrid motif"/>
    <property type="match status" value="1"/>
</dbReference>
<evidence type="ECO:0000256" key="1">
    <source>
        <dbReference type="ARBA" id="ARBA00022823"/>
    </source>
</evidence>
<keyword evidence="1" id="KW-0450">Lipoyl</keyword>
<evidence type="ECO:0000313" key="4">
    <source>
        <dbReference type="Proteomes" id="UP001596333"/>
    </source>
</evidence>
<dbReference type="RefSeq" id="WP_379766453.1">
    <property type="nucleotide sequence ID" value="NZ_JBHSXI010000008.1"/>
</dbReference>
<organism evidence="3 4">
    <name type="scientific">Halorubrum trueperi</name>
    <dbReference type="NCBI Taxonomy" id="2004704"/>
    <lineage>
        <taxon>Archaea</taxon>
        <taxon>Methanobacteriati</taxon>
        <taxon>Methanobacteriota</taxon>
        <taxon>Stenosarchaea group</taxon>
        <taxon>Halobacteria</taxon>
        <taxon>Halobacteriales</taxon>
        <taxon>Haloferacaceae</taxon>
        <taxon>Halorubrum</taxon>
    </lineage>
</organism>
<dbReference type="Pfam" id="PF00364">
    <property type="entry name" value="Biotin_lipoyl"/>
    <property type="match status" value="1"/>
</dbReference>
<name>A0ABD5ULU9_9EURY</name>
<proteinExistence type="predicted"/>
<gene>
    <name evidence="3" type="ORF">ACFQEY_07310</name>
</gene>
<dbReference type="InterPro" id="IPR000089">
    <property type="entry name" value="Biotin_lipoyl"/>
</dbReference>
<dbReference type="PROSITE" id="PS00189">
    <property type="entry name" value="LIPOYL"/>
    <property type="match status" value="1"/>
</dbReference>
<protein>
    <submittedName>
        <fullName evidence="3">Lipoyl domain-containing protein</fullName>
    </submittedName>
</protein>
<dbReference type="CDD" id="cd06849">
    <property type="entry name" value="lipoyl_domain"/>
    <property type="match status" value="1"/>
</dbReference>
<evidence type="ECO:0000313" key="3">
    <source>
        <dbReference type="EMBL" id="MFC6888814.1"/>
    </source>
</evidence>
<reference evidence="3 4" key="1">
    <citation type="journal article" date="2019" name="Int. J. Syst. Evol. Microbiol.">
        <title>The Global Catalogue of Microorganisms (GCM) 10K type strain sequencing project: providing services to taxonomists for standard genome sequencing and annotation.</title>
        <authorList>
            <consortium name="The Broad Institute Genomics Platform"/>
            <consortium name="The Broad Institute Genome Sequencing Center for Infectious Disease"/>
            <person name="Wu L."/>
            <person name="Ma J."/>
        </authorList>
    </citation>
    <scope>NUCLEOTIDE SEQUENCE [LARGE SCALE GENOMIC DNA]</scope>
    <source>
        <strain evidence="3 4">Y73</strain>
    </source>
</reference>
<dbReference type="EMBL" id="JBHSXI010000008">
    <property type="protein sequence ID" value="MFC6888814.1"/>
    <property type="molecule type" value="Genomic_DNA"/>
</dbReference>
<dbReference type="InterPro" id="IPR011053">
    <property type="entry name" value="Single_hybrid_motif"/>
</dbReference>
<dbReference type="Gene3D" id="2.40.50.100">
    <property type="match status" value="1"/>
</dbReference>
<feature type="domain" description="Lipoyl-binding" evidence="2">
    <location>
        <begin position="9"/>
        <end position="85"/>
    </location>
</feature>
<dbReference type="Proteomes" id="UP001596333">
    <property type="component" value="Unassembled WGS sequence"/>
</dbReference>
<dbReference type="AlphaFoldDB" id="A0ABD5ULU9"/>
<dbReference type="PROSITE" id="PS50968">
    <property type="entry name" value="BIOTINYL_LIPOYL"/>
    <property type="match status" value="1"/>
</dbReference>
<comment type="caution">
    <text evidence="3">The sequence shown here is derived from an EMBL/GenBank/DDBJ whole genome shotgun (WGS) entry which is preliminary data.</text>
</comment>
<accession>A0ABD5ULU9</accession>
<keyword evidence="4" id="KW-1185">Reference proteome</keyword>
<sequence length="89" mass="9812">MSGSGMRVAVTADGEWERDVDETEGVVVNWFAKEGRRVEAGDPLVEVQIEKVSIDIHAPVDGTLDQILLGEDDEFSIGDKLAWIRPEES</sequence>
<evidence type="ECO:0000259" key="2">
    <source>
        <dbReference type="PROSITE" id="PS50968"/>
    </source>
</evidence>